<keyword evidence="1" id="KW-1133">Transmembrane helix</keyword>
<feature type="transmembrane region" description="Helical" evidence="1">
    <location>
        <begin position="550"/>
        <end position="571"/>
    </location>
</feature>
<dbReference type="InterPro" id="IPR052728">
    <property type="entry name" value="O2_lipid_transport_reg"/>
</dbReference>
<evidence type="ECO:0000259" key="3">
    <source>
        <dbReference type="SMART" id="SM00703"/>
    </source>
</evidence>
<feature type="transmembrane region" description="Helical" evidence="1">
    <location>
        <begin position="290"/>
        <end position="314"/>
    </location>
</feature>
<feature type="transmembrane region" description="Helical" evidence="1">
    <location>
        <begin position="661"/>
        <end position="684"/>
    </location>
</feature>
<keyword evidence="2" id="KW-0732">Signal</keyword>
<organism evidence="4 5">
    <name type="scientific">Daphnia sinensis</name>
    <dbReference type="NCBI Taxonomy" id="1820382"/>
    <lineage>
        <taxon>Eukaryota</taxon>
        <taxon>Metazoa</taxon>
        <taxon>Ecdysozoa</taxon>
        <taxon>Arthropoda</taxon>
        <taxon>Crustacea</taxon>
        <taxon>Branchiopoda</taxon>
        <taxon>Diplostraca</taxon>
        <taxon>Cladocera</taxon>
        <taxon>Anomopoda</taxon>
        <taxon>Daphniidae</taxon>
        <taxon>Daphnia</taxon>
        <taxon>Daphnia similis group</taxon>
    </lineage>
</organism>
<sequence length="751" mass="85816">MFTAMSTRLLLLVFLVISVFRNVPIINSLESPSLSQNTLDEWWVHRSVPTVSVNSAVSEECIRDTRKYLTALHHHEPWAVQMYESSGRLVENLIHIEGGNNVHHESGLFDGCLSVQSDRVSFKGQYCTVFFGLEPVVEEESLDDIPDSDVENIYYYQKPSVGFCLPSTCTASDLRTAVAQQVGHRVSKGKNFSIVAIASEDYCYTEEKIHNRKTTVDNVTIIVLSAFGLLAVTVFTATGYDVLFNTNEQKTADSSFFVQLLQCFSAKRNCKTLLETTENSKDDLSCLHGIRVLAICWIVLIHVGGGFALTRFIYNRKMVFENTIHWQGQFVSNGLFAVDTFFLLSGLLVAFTQMRQLDQNGGFFNIKRFYGHRYMRLTPVYAFVLAFVATLYPYLGSGPEWNFIEQKSKDIRKNWWTNLLYITNYVQPTKNWWTNPAVGAAETWYLSSDMQMFWISPLLIYPLWRWKRAGILCAVASWLIFLAISTTLFVVYDLPATNFWLRPSDMLKINAYAEKHYMNTFARFPTYIIGILLGWLLHKTKDKKIRINKCLVVAGWMMAILSGLTVTYGMLPYLDENIVPVINPVVRISYGVLHHSAWALAVGWIIFACTHGCGGFVQRFLSCKLFLPFSRLSYAVYLLHLHYIFAYVAHMRKPVYFTDCIAFTTYLGALVFTFIMAFVVSVFVEMPFANLDKLLFPNKTKAQLQTQKTHTHTWNANCFVFLKEKWISIYNKLIGPLKREGGGSAALYIFC</sequence>
<feature type="chain" id="PRO_5041977882" description="Nose resistant-to-fluoxetine protein N-terminal domain-containing protein" evidence="2">
    <location>
        <begin position="22"/>
        <end position="751"/>
    </location>
</feature>
<dbReference type="SMART" id="SM00703">
    <property type="entry name" value="NRF"/>
    <property type="match status" value="1"/>
</dbReference>
<keyword evidence="1" id="KW-0812">Transmembrane</keyword>
<dbReference type="Proteomes" id="UP000820818">
    <property type="component" value="Linkage Group LG10"/>
</dbReference>
<dbReference type="EMBL" id="WJBH02000010">
    <property type="protein sequence ID" value="KAI9551728.1"/>
    <property type="molecule type" value="Genomic_DNA"/>
</dbReference>
<evidence type="ECO:0000256" key="2">
    <source>
        <dbReference type="SAM" id="SignalP"/>
    </source>
</evidence>
<feature type="transmembrane region" description="Helical" evidence="1">
    <location>
        <begin position="219"/>
        <end position="240"/>
    </location>
</feature>
<dbReference type="Pfam" id="PF01757">
    <property type="entry name" value="Acyl_transf_3"/>
    <property type="match status" value="1"/>
</dbReference>
<feature type="transmembrane region" description="Helical" evidence="1">
    <location>
        <begin position="629"/>
        <end position="649"/>
    </location>
</feature>
<accession>A0AAD5PNB3</accession>
<evidence type="ECO:0000313" key="4">
    <source>
        <dbReference type="EMBL" id="KAI9551728.1"/>
    </source>
</evidence>
<comment type="caution">
    <text evidence="4">The sequence shown here is derived from an EMBL/GenBank/DDBJ whole genome shotgun (WGS) entry which is preliminary data.</text>
</comment>
<protein>
    <recommendedName>
        <fullName evidence="3">Nose resistant-to-fluoxetine protein N-terminal domain-containing protein</fullName>
    </recommendedName>
</protein>
<feature type="transmembrane region" description="Helical" evidence="1">
    <location>
        <begin position="520"/>
        <end position="538"/>
    </location>
</feature>
<dbReference type="GO" id="GO:0016747">
    <property type="term" value="F:acyltransferase activity, transferring groups other than amino-acyl groups"/>
    <property type="evidence" value="ECO:0007669"/>
    <property type="project" value="InterPro"/>
</dbReference>
<proteinExistence type="predicted"/>
<reference evidence="4 5" key="1">
    <citation type="submission" date="2022-05" db="EMBL/GenBank/DDBJ databases">
        <title>A multi-omics perspective on studying reproductive biology in Daphnia sinensis.</title>
        <authorList>
            <person name="Jia J."/>
        </authorList>
    </citation>
    <scope>NUCLEOTIDE SEQUENCE [LARGE SCALE GENOMIC DNA]</scope>
    <source>
        <strain evidence="4 5">WSL</strain>
    </source>
</reference>
<feature type="domain" description="Nose resistant-to-fluoxetine protein N-terminal" evidence="3">
    <location>
        <begin position="58"/>
        <end position="205"/>
    </location>
</feature>
<dbReference type="AlphaFoldDB" id="A0AAD5PNB3"/>
<gene>
    <name evidence="4" type="ORF">GHT06_022064</name>
</gene>
<feature type="transmembrane region" description="Helical" evidence="1">
    <location>
        <begin position="471"/>
        <end position="492"/>
    </location>
</feature>
<feature type="transmembrane region" description="Helical" evidence="1">
    <location>
        <begin position="374"/>
        <end position="395"/>
    </location>
</feature>
<dbReference type="InterPro" id="IPR002656">
    <property type="entry name" value="Acyl_transf_3_dom"/>
</dbReference>
<feature type="transmembrane region" description="Helical" evidence="1">
    <location>
        <begin position="597"/>
        <end position="617"/>
    </location>
</feature>
<feature type="signal peptide" evidence="2">
    <location>
        <begin position="1"/>
        <end position="21"/>
    </location>
</feature>
<evidence type="ECO:0000313" key="5">
    <source>
        <dbReference type="Proteomes" id="UP000820818"/>
    </source>
</evidence>
<evidence type="ECO:0000256" key="1">
    <source>
        <dbReference type="SAM" id="Phobius"/>
    </source>
</evidence>
<dbReference type="PANTHER" id="PTHR11161">
    <property type="entry name" value="O-ACYLTRANSFERASE"/>
    <property type="match status" value="1"/>
</dbReference>
<keyword evidence="1" id="KW-0472">Membrane</keyword>
<dbReference type="Pfam" id="PF20146">
    <property type="entry name" value="NRF"/>
    <property type="match status" value="1"/>
</dbReference>
<dbReference type="PANTHER" id="PTHR11161:SF0">
    <property type="entry name" value="O-ACYLTRANSFERASE LIKE PROTEIN"/>
    <property type="match status" value="1"/>
</dbReference>
<feature type="transmembrane region" description="Helical" evidence="1">
    <location>
        <begin position="334"/>
        <end position="353"/>
    </location>
</feature>
<dbReference type="InterPro" id="IPR006621">
    <property type="entry name" value="Nose-resist-to-fluoxetine_N"/>
</dbReference>
<keyword evidence="5" id="KW-1185">Reference proteome</keyword>
<name>A0AAD5PNB3_9CRUS</name>